<name>A0A371F9M7_MUCPR</name>
<organism evidence="2 3">
    <name type="scientific">Mucuna pruriens</name>
    <name type="common">Velvet bean</name>
    <name type="synonym">Dolichos pruriens</name>
    <dbReference type="NCBI Taxonomy" id="157652"/>
    <lineage>
        <taxon>Eukaryota</taxon>
        <taxon>Viridiplantae</taxon>
        <taxon>Streptophyta</taxon>
        <taxon>Embryophyta</taxon>
        <taxon>Tracheophyta</taxon>
        <taxon>Spermatophyta</taxon>
        <taxon>Magnoliopsida</taxon>
        <taxon>eudicotyledons</taxon>
        <taxon>Gunneridae</taxon>
        <taxon>Pentapetalae</taxon>
        <taxon>rosids</taxon>
        <taxon>fabids</taxon>
        <taxon>Fabales</taxon>
        <taxon>Fabaceae</taxon>
        <taxon>Papilionoideae</taxon>
        <taxon>50 kb inversion clade</taxon>
        <taxon>NPAAA clade</taxon>
        <taxon>indigoferoid/millettioid clade</taxon>
        <taxon>Phaseoleae</taxon>
        <taxon>Mucuna</taxon>
    </lineage>
</organism>
<dbReference type="Proteomes" id="UP000257109">
    <property type="component" value="Unassembled WGS sequence"/>
</dbReference>
<dbReference type="EMBL" id="QJKJ01009990">
    <property type="protein sequence ID" value="RDX74980.1"/>
    <property type="molecule type" value="Genomic_DNA"/>
</dbReference>
<feature type="non-terminal residue" evidence="2">
    <location>
        <position position="1"/>
    </location>
</feature>
<keyword evidence="3" id="KW-1185">Reference proteome</keyword>
<feature type="region of interest" description="Disordered" evidence="1">
    <location>
        <begin position="56"/>
        <end position="75"/>
    </location>
</feature>
<gene>
    <name evidence="2" type="ORF">CR513_45200</name>
</gene>
<evidence type="ECO:0000313" key="3">
    <source>
        <dbReference type="Proteomes" id="UP000257109"/>
    </source>
</evidence>
<sequence>MLKLPSLFKTKELAPPTKHHHIPRHFSFRAFDDEIAKTVNNSVFFDPFQSKVESFTTEPDHSHHEGILPVQEYDY</sequence>
<accession>A0A371F9M7</accession>
<proteinExistence type="predicted"/>
<evidence type="ECO:0000313" key="2">
    <source>
        <dbReference type="EMBL" id="RDX74980.1"/>
    </source>
</evidence>
<dbReference type="AlphaFoldDB" id="A0A371F9M7"/>
<comment type="caution">
    <text evidence="2">The sequence shown here is derived from an EMBL/GenBank/DDBJ whole genome shotgun (WGS) entry which is preliminary data.</text>
</comment>
<protein>
    <submittedName>
        <fullName evidence="2">Uncharacterized protein</fullName>
    </submittedName>
</protein>
<evidence type="ECO:0000256" key="1">
    <source>
        <dbReference type="SAM" id="MobiDB-lite"/>
    </source>
</evidence>
<reference evidence="2" key="1">
    <citation type="submission" date="2018-05" db="EMBL/GenBank/DDBJ databases">
        <title>Draft genome of Mucuna pruriens seed.</title>
        <authorList>
            <person name="Nnadi N.E."/>
            <person name="Vos R."/>
            <person name="Hasami M.H."/>
            <person name="Devisetty U.K."/>
            <person name="Aguiy J.C."/>
        </authorList>
    </citation>
    <scope>NUCLEOTIDE SEQUENCE [LARGE SCALE GENOMIC DNA]</scope>
    <source>
        <strain evidence="2">JCA_2017</strain>
    </source>
</reference>